<dbReference type="AlphaFoldDB" id="A0A197K2W5"/>
<evidence type="ECO:0000313" key="2">
    <source>
        <dbReference type="EMBL" id="OAQ31533.1"/>
    </source>
</evidence>
<organism evidence="2 3">
    <name type="scientific">Linnemannia elongata AG-77</name>
    <dbReference type="NCBI Taxonomy" id="1314771"/>
    <lineage>
        <taxon>Eukaryota</taxon>
        <taxon>Fungi</taxon>
        <taxon>Fungi incertae sedis</taxon>
        <taxon>Mucoromycota</taxon>
        <taxon>Mortierellomycotina</taxon>
        <taxon>Mortierellomycetes</taxon>
        <taxon>Mortierellales</taxon>
        <taxon>Mortierellaceae</taxon>
        <taxon>Linnemannia</taxon>
    </lineage>
</organism>
<evidence type="ECO:0000313" key="3">
    <source>
        <dbReference type="Proteomes" id="UP000078512"/>
    </source>
</evidence>
<feature type="compositionally biased region" description="Polar residues" evidence="1">
    <location>
        <begin position="25"/>
        <end position="34"/>
    </location>
</feature>
<evidence type="ECO:0000256" key="1">
    <source>
        <dbReference type="SAM" id="MobiDB-lite"/>
    </source>
</evidence>
<sequence length="233" mass="27165">MQKRPFNDLLDSRMDLLSRKKKSPSYDSFTTSSLRPIPLPRLDDTPKKILMTEQQKTTTKTTKTIDITTNCMATQKHTYEKKTMTQHKKKKTKKNATATCTFIQKKTYRKKKTRMSDLHLDDTPKYSITTRDNLLHSPLKRMFPLLEIAFLEYHHSGQASYLLLFVRLLDCLWPFLLFVVLLRASFLRLRLSLSFQSRVSCSFGFQDSHGENKAPVPFPFLFPFRSPPSGYIS</sequence>
<reference evidence="2 3" key="1">
    <citation type="submission" date="2016-05" db="EMBL/GenBank/DDBJ databases">
        <title>Genome sequencing reveals origins of a unique bacterial endosymbiosis in the earliest lineages of terrestrial Fungi.</title>
        <authorList>
            <consortium name="DOE Joint Genome Institute"/>
            <person name="Uehling J."/>
            <person name="Gryganskyi A."/>
            <person name="Hameed K."/>
            <person name="Tschaplinski T."/>
            <person name="Misztal P."/>
            <person name="Wu S."/>
            <person name="Desiro A."/>
            <person name="Vande Pol N."/>
            <person name="Du Z.-Y."/>
            <person name="Zienkiewicz A."/>
            <person name="Zienkiewicz K."/>
            <person name="Morin E."/>
            <person name="Tisserant E."/>
            <person name="Splivallo R."/>
            <person name="Hainaut M."/>
            <person name="Henrissat B."/>
            <person name="Ohm R."/>
            <person name="Kuo A."/>
            <person name="Yan J."/>
            <person name="Lipzen A."/>
            <person name="Nolan M."/>
            <person name="Labutti K."/>
            <person name="Barry K."/>
            <person name="Goldstein A."/>
            <person name="Labbe J."/>
            <person name="Schadt C."/>
            <person name="Tuskan G."/>
            <person name="Grigoriev I."/>
            <person name="Martin F."/>
            <person name="Vilgalys R."/>
            <person name="Bonito G."/>
        </authorList>
    </citation>
    <scope>NUCLEOTIDE SEQUENCE [LARGE SCALE GENOMIC DNA]</scope>
    <source>
        <strain evidence="2 3">AG-77</strain>
    </source>
</reference>
<keyword evidence="3" id="KW-1185">Reference proteome</keyword>
<dbReference type="EMBL" id="KV442029">
    <property type="protein sequence ID" value="OAQ31533.1"/>
    <property type="molecule type" value="Genomic_DNA"/>
</dbReference>
<protein>
    <submittedName>
        <fullName evidence="2">Uncharacterized protein</fullName>
    </submittedName>
</protein>
<proteinExistence type="predicted"/>
<accession>A0A197K2W5</accession>
<dbReference type="Proteomes" id="UP000078512">
    <property type="component" value="Unassembled WGS sequence"/>
</dbReference>
<gene>
    <name evidence="2" type="ORF">K457DRAFT_362621</name>
</gene>
<feature type="region of interest" description="Disordered" evidence="1">
    <location>
        <begin position="20"/>
        <end position="44"/>
    </location>
</feature>
<name>A0A197K2W5_9FUNG</name>